<feature type="transmembrane region" description="Helical" evidence="2">
    <location>
        <begin position="127"/>
        <end position="148"/>
    </location>
</feature>
<protein>
    <submittedName>
        <fullName evidence="3">Membrane-associated protein, putative</fullName>
    </submittedName>
</protein>
<evidence type="ECO:0000313" key="3">
    <source>
        <dbReference type="EMBL" id="CUG92710.1"/>
    </source>
</evidence>
<sequence length="202" mass="22394">MIGTSSLLQLTRNVGLTHALCVILGAPIIDRVMWTFCFSLVFVLVGGGRPYELYFPREEDEGEEIASGSRGDHHNSNNNNRTPHHHKRLHQQQSIASRTIFLAVLSWVGGIFAPLDWDVWFQLWPLPSTVLLVMGTLVLAIPGASVLLENVVFARLGRGCWAPADEDDHRIEPIQTSSSKIPPTGGAKERRRGQDRPSSLPI</sequence>
<dbReference type="OrthoDB" id="17366at2759"/>
<dbReference type="Proteomes" id="UP000051952">
    <property type="component" value="Unassembled WGS sequence"/>
</dbReference>
<gene>
    <name evidence="3" type="ORF">BSAL_38980</name>
</gene>
<feature type="region of interest" description="Disordered" evidence="1">
    <location>
        <begin position="167"/>
        <end position="202"/>
    </location>
</feature>
<keyword evidence="2" id="KW-0812">Transmembrane</keyword>
<feature type="region of interest" description="Disordered" evidence="1">
    <location>
        <begin position="64"/>
        <end position="89"/>
    </location>
</feature>
<keyword evidence="4" id="KW-1185">Reference proteome</keyword>
<reference evidence="4" key="1">
    <citation type="submission" date="2015-09" db="EMBL/GenBank/DDBJ databases">
        <authorList>
            <consortium name="Pathogen Informatics"/>
        </authorList>
    </citation>
    <scope>NUCLEOTIDE SEQUENCE [LARGE SCALE GENOMIC DNA]</scope>
    <source>
        <strain evidence="4">Lake Konstanz</strain>
    </source>
</reference>
<evidence type="ECO:0000313" key="4">
    <source>
        <dbReference type="Proteomes" id="UP000051952"/>
    </source>
</evidence>
<dbReference type="EMBL" id="CYKH01002079">
    <property type="protein sequence ID" value="CUG92710.1"/>
    <property type="molecule type" value="Genomic_DNA"/>
</dbReference>
<name>A0A0S4JML6_BODSA</name>
<keyword evidence="2" id="KW-1133">Transmembrane helix</keyword>
<evidence type="ECO:0000256" key="2">
    <source>
        <dbReference type="SAM" id="Phobius"/>
    </source>
</evidence>
<feature type="transmembrane region" description="Helical" evidence="2">
    <location>
        <begin position="95"/>
        <end position="115"/>
    </location>
</feature>
<proteinExistence type="predicted"/>
<dbReference type="VEuPathDB" id="TriTrypDB:BSAL_38980"/>
<organism evidence="3 4">
    <name type="scientific">Bodo saltans</name>
    <name type="common">Flagellated protozoan</name>
    <dbReference type="NCBI Taxonomy" id="75058"/>
    <lineage>
        <taxon>Eukaryota</taxon>
        <taxon>Discoba</taxon>
        <taxon>Euglenozoa</taxon>
        <taxon>Kinetoplastea</taxon>
        <taxon>Metakinetoplastina</taxon>
        <taxon>Eubodonida</taxon>
        <taxon>Bodonidae</taxon>
        <taxon>Bodo</taxon>
    </lineage>
</organism>
<feature type="transmembrane region" description="Helical" evidence="2">
    <location>
        <begin position="16"/>
        <end position="45"/>
    </location>
</feature>
<evidence type="ECO:0000256" key="1">
    <source>
        <dbReference type="SAM" id="MobiDB-lite"/>
    </source>
</evidence>
<dbReference type="AlphaFoldDB" id="A0A0S4JML6"/>
<keyword evidence="2" id="KW-0472">Membrane</keyword>
<accession>A0A0S4JML6</accession>